<dbReference type="EMBL" id="SODV01000002">
    <property type="protein sequence ID" value="TDW96568.1"/>
    <property type="molecule type" value="Genomic_DNA"/>
</dbReference>
<evidence type="ECO:0000256" key="3">
    <source>
        <dbReference type="SAM" id="SignalP"/>
    </source>
</evidence>
<dbReference type="AlphaFoldDB" id="A0A4R8DGR3"/>
<comment type="caution">
    <text evidence="5">The sequence shown here is derived from an EMBL/GenBank/DDBJ whole genome shotgun (WGS) entry which is preliminary data.</text>
</comment>
<feature type="signal peptide" evidence="3">
    <location>
        <begin position="1"/>
        <end position="21"/>
    </location>
</feature>
<evidence type="ECO:0000313" key="6">
    <source>
        <dbReference type="Proteomes" id="UP000294498"/>
    </source>
</evidence>
<dbReference type="Proteomes" id="UP000294498">
    <property type="component" value="Unassembled WGS sequence"/>
</dbReference>
<name>A0A4R8DGR3_9BACT</name>
<evidence type="ECO:0000256" key="1">
    <source>
        <dbReference type="ARBA" id="ARBA00022690"/>
    </source>
</evidence>
<keyword evidence="2" id="KW-0789">Thiol protease inhibitor</keyword>
<feature type="domain" description="Proteinase inhibitor I42 chagasin" evidence="4">
    <location>
        <begin position="31"/>
        <end position="105"/>
    </location>
</feature>
<dbReference type="Gene3D" id="2.60.40.2020">
    <property type="match status" value="1"/>
</dbReference>
<protein>
    <submittedName>
        <fullName evidence="5">Chagasin family peptidase inhibitor I42</fullName>
    </submittedName>
</protein>
<dbReference type="Pfam" id="PF09394">
    <property type="entry name" value="Inhibitor_I42"/>
    <property type="match status" value="1"/>
</dbReference>
<dbReference type="PROSITE" id="PS51257">
    <property type="entry name" value="PROKAR_LIPOPROTEIN"/>
    <property type="match status" value="1"/>
</dbReference>
<dbReference type="SUPFAM" id="SSF141066">
    <property type="entry name" value="ICP-like"/>
    <property type="match status" value="1"/>
</dbReference>
<organism evidence="5 6">
    <name type="scientific">Dinghuibacter silviterrae</name>
    <dbReference type="NCBI Taxonomy" id="1539049"/>
    <lineage>
        <taxon>Bacteria</taxon>
        <taxon>Pseudomonadati</taxon>
        <taxon>Bacteroidota</taxon>
        <taxon>Chitinophagia</taxon>
        <taxon>Chitinophagales</taxon>
        <taxon>Chitinophagaceae</taxon>
        <taxon>Dinghuibacter</taxon>
    </lineage>
</organism>
<evidence type="ECO:0000313" key="5">
    <source>
        <dbReference type="EMBL" id="TDW96568.1"/>
    </source>
</evidence>
<keyword evidence="6" id="KW-1185">Reference proteome</keyword>
<dbReference type="InterPro" id="IPR036331">
    <property type="entry name" value="Chagasin-like_sf"/>
</dbReference>
<evidence type="ECO:0000256" key="2">
    <source>
        <dbReference type="ARBA" id="ARBA00022704"/>
    </source>
</evidence>
<reference evidence="5 6" key="1">
    <citation type="submission" date="2019-03" db="EMBL/GenBank/DDBJ databases">
        <title>Genomic Encyclopedia of Type Strains, Phase IV (KMG-IV): sequencing the most valuable type-strain genomes for metagenomic binning, comparative biology and taxonomic classification.</title>
        <authorList>
            <person name="Goeker M."/>
        </authorList>
    </citation>
    <scope>NUCLEOTIDE SEQUENCE [LARGE SCALE GENOMIC DNA]</scope>
    <source>
        <strain evidence="5 6">DSM 100059</strain>
    </source>
</reference>
<keyword evidence="1" id="KW-0646">Protease inhibitor</keyword>
<feature type="chain" id="PRO_5020503951" evidence="3">
    <location>
        <begin position="22"/>
        <end position="120"/>
    </location>
</feature>
<keyword evidence="3" id="KW-0732">Signal</keyword>
<gene>
    <name evidence="5" type="ORF">EDB95_4400</name>
</gene>
<accession>A0A4R8DGR3</accession>
<evidence type="ECO:0000259" key="4">
    <source>
        <dbReference type="Pfam" id="PF09394"/>
    </source>
</evidence>
<sequence>MRHQLLLFAYLFSLGCAGAHAFTPTGNTLSVKHSRRFQFSLPSNLGDGHQWILPDTSSMKLISHVAIDNKDSTGSTNVEVFTLRPLLKGDFTLAFYRIRPFDNITDSAGAQKLYQKIHVR</sequence>
<dbReference type="RefSeq" id="WP_394346390.1">
    <property type="nucleotide sequence ID" value="NZ_SODV01000002.1"/>
</dbReference>
<dbReference type="GO" id="GO:0004869">
    <property type="term" value="F:cysteine-type endopeptidase inhibitor activity"/>
    <property type="evidence" value="ECO:0007669"/>
    <property type="project" value="UniProtKB-KW"/>
</dbReference>
<proteinExistence type="predicted"/>
<dbReference type="InterPro" id="IPR018990">
    <property type="entry name" value="Prot_inh_I42_chagasin"/>
</dbReference>